<name>A0ABV2M7P9_9FIRM</name>
<gene>
    <name evidence="1" type="ORF">ABID24_003765</name>
</gene>
<dbReference type="Proteomes" id="UP001549106">
    <property type="component" value="Unassembled WGS sequence"/>
</dbReference>
<evidence type="ECO:0000313" key="1">
    <source>
        <dbReference type="EMBL" id="MET3752491.1"/>
    </source>
</evidence>
<protein>
    <submittedName>
        <fullName evidence="1">Uncharacterized protein</fullName>
    </submittedName>
</protein>
<sequence>MTGAYQRDGKRWGDSGQERIAGKTAGKQTFNYGGRNMKLSIEEKKILYAFGCGSHENTVRRLKWVTALTVDEKVKRRVLCLARKLDDGGAGEWYPCFYRHLRLEMEGYFEAKKHIRMVEKSTDWEGFYGKAV</sequence>
<reference evidence="1 2" key="1">
    <citation type="submission" date="2024-06" db="EMBL/GenBank/DDBJ databases">
        <title>Genomic Encyclopedia of Type Strains, Phase IV (KMG-IV): sequencing the most valuable type-strain genomes for metagenomic binning, comparative biology and taxonomic classification.</title>
        <authorList>
            <person name="Goeker M."/>
        </authorList>
    </citation>
    <scope>NUCLEOTIDE SEQUENCE [LARGE SCALE GENOMIC DNA]</scope>
    <source>
        <strain evidence="1 2">DSM 29492</strain>
    </source>
</reference>
<evidence type="ECO:0000313" key="2">
    <source>
        <dbReference type="Proteomes" id="UP001549106"/>
    </source>
</evidence>
<accession>A0ABV2M7P9</accession>
<dbReference type="EMBL" id="JBEPMJ010000057">
    <property type="protein sequence ID" value="MET3752491.1"/>
    <property type="molecule type" value="Genomic_DNA"/>
</dbReference>
<comment type="caution">
    <text evidence="1">The sequence shown here is derived from an EMBL/GenBank/DDBJ whole genome shotgun (WGS) entry which is preliminary data.</text>
</comment>
<dbReference type="RefSeq" id="WP_257465749.1">
    <property type="nucleotide sequence ID" value="NZ_JANJZT010000056.1"/>
</dbReference>
<keyword evidence="2" id="KW-1185">Reference proteome</keyword>
<organism evidence="1 2">
    <name type="scientific">Blautia caecimuris</name>
    <dbReference type="NCBI Taxonomy" id="1796615"/>
    <lineage>
        <taxon>Bacteria</taxon>
        <taxon>Bacillati</taxon>
        <taxon>Bacillota</taxon>
        <taxon>Clostridia</taxon>
        <taxon>Lachnospirales</taxon>
        <taxon>Lachnospiraceae</taxon>
        <taxon>Blautia</taxon>
    </lineage>
</organism>
<proteinExistence type="predicted"/>